<dbReference type="Pfam" id="PF14541">
    <property type="entry name" value="TAXi_C"/>
    <property type="match status" value="1"/>
</dbReference>
<dbReference type="PANTHER" id="PTHR13683">
    <property type="entry name" value="ASPARTYL PROTEASES"/>
    <property type="match status" value="1"/>
</dbReference>
<dbReference type="InterPro" id="IPR032799">
    <property type="entry name" value="TAXi_C"/>
</dbReference>
<dbReference type="InterPro" id="IPR033121">
    <property type="entry name" value="PEPTIDASE_A1"/>
</dbReference>
<dbReference type="PANTHER" id="PTHR13683:SF750">
    <property type="entry name" value="ASPARTYL PROTEASE AED1"/>
    <property type="match status" value="1"/>
</dbReference>
<evidence type="ECO:0000313" key="3">
    <source>
        <dbReference type="EMBL" id="VFQ98646.1"/>
    </source>
</evidence>
<protein>
    <recommendedName>
        <fullName evidence="2">Peptidase A1 domain-containing protein</fullName>
    </recommendedName>
</protein>
<feature type="domain" description="Peptidase A1" evidence="2">
    <location>
        <begin position="1"/>
        <end position="125"/>
    </location>
</feature>
<dbReference type="GO" id="GO:0004190">
    <property type="term" value="F:aspartic-type endopeptidase activity"/>
    <property type="evidence" value="ECO:0007669"/>
    <property type="project" value="InterPro"/>
</dbReference>
<dbReference type="Gene3D" id="2.40.70.10">
    <property type="entry name" value="Acid Proteases"/>
    <property type="match status" value="1"/>
</dbReference>
<dbReference type="GO" id="GO:0006508">
    <property type="term" value="P:proteolysis"/>
    <property type="evidence" value="ECO:0007669"/>
    <property type="project" value="InterPro"/>
</dbReference>
<accession>A0A484NDQ0</accession>
<reference evidence="3 4" key="1">
    <citation type="submission" date="2018-04" db="EMBL/GenBank/DDBJ databases">
        <authorList>
            <person name="Vogel A."/>
        </authorList>
    </citation>
    <scope>NUCLEOTIDE SEQUENCE [LARGE SCALE GENOMIC DNA]</scope>
</reference>
<proteinExistence type="inferred from homology"/>
<dbReference type="InterPro" id="IPR021109">
    <property type="entry name" value="Peptidase_aspartic_dom_sf"/>
</dbReference>
<comment type="similarity">
    <text evidence="1">Belongs to the peptidase A1 family.</text>
</comment>
<organism evidence="3 4">
    <name type="scientific">Cuscuta campestris</name>
    <dbReference type="NCBI Taxonomy" id="132261"/>
    <lineage>
        <taxon>Eukaryota</taxon>
        <taxon>Viridiplantae</taxon>
        <taxon>Streptophyta</taxon>
        <taxon>Embryophyta</taxon>
        <taxon>Tracheophyta</taxon>
        <taxon>Spermatophyta</taxon>
        <taxon>Magnoliopsida</taxon>
        <taxon>eudicotyledons</taxon>
        <taxon>Gunneridae</taxon>
        <taxon>Pentapetalae</taxon>
        <taxon>asterids</taxon>
        <taxon>lamiids</taxon>
        <taxon>Solanales</taxon>
        <taxon>Convolvulaceae</taxon>
        <taxon>Cuscuteae</taxon>
        <taxon>Cuscuta</taxon>
        <taxon>Cuscuta subgen. Grammica</taxon>
        <taxon>Cuscuta sect. Cleistogrammica</taxon>
    </lineage>
</organism>
<dbReference type="AlphaFoldDB" id="A0A484NDQ0"/>
<evidence type="ECO:0000256" key="1">
    <source>
        <dbReference type="ARBA" id="ARBA00007447"/>
    </source>
</evidence>
<evidence type="ECO:0000259" key="2">
    <source>
        <dbReference type="PROSITE" id="PS51767"/>
    </source>
</evidence>
<gene>
    <name evidence="3" type="ORF">CCAM_LOCUS40422</name>
</gene>
<keyword evidence="4" id="KW-1185">Reference proteome</keyword>
<dbReference type="OrthoDB" id="2747330at2759"/>
<dbReference type="SUPFAM" id="SSF50630">
    <property type="entry name" value="Acid proteases"/>
    <property type="match status" value="1"/>
</dbReference>
<dbReference type="InterPro" id="IPR001461">
    <property type="entry name" value="Aspartic_peptidase_A1"/>
</dbReference>
<evidence type="ECO:0000313" key="4">
    <source>
        <dbReference type="Proteomes" id="UP000595140"/>
    </source>
</evidence>
<name>A0A484NDQ0_9ASTE</name>
<dbReference type="EMBL" id="OOIL02006606">
    <property type="protein sequence ID" value="VFQ98646.1"/>
    <property type="molecule type" value="Genomic_DNA"/>
</dbReference>
<sequence length="130" mass="13682">MIIDSGTVITRLPPAAYVALKSAFVKEMKSYRNVPGVSVLDTCFDFSNTSEGKLKLPSIGFGFSGNVSVDLPASGILYVVESNLSKVCLAFAGNEDPTEMGVFGNTQQQTVDVVYDVEGGRLGFSPGGCS</sequence>
<dbReference type="Proteomes" id="UP000595140">
    <property type="component" value="Unassembled WGS sequence"/>
</dbReference>
<dbReference type="PROSITE" id="PS51767">
    <property type="entry name" value="PEPTIDASE_A1"/>
    <property type="match status" value="1"/>
</dbReference>